<evidence type="ECO:0000313" key="2">
    <source>
        <dbReference type="EMBL" id="QHT62622.1"/>
    </source>
</evidence>
<dbReference type="KEGG" id="plyc:GXP70_23335"/>
<organism evidence="2 3">
    <name type="scientific">Paenibacillus lycopersici</name>
    <dbReference type="NCBI Taxonomy" id="2704462"/>
    <lineage>
        <taxon>Bacteria</taxon>
        <taxon>Bacillati</taxon>
        <taxon>Bacillota</taxon>
        <taxon>Bacilli</taxon>
        <taxon>Bacillales</taxon>
        <taxon>Paenibacillaceae</taxon>
        <taxon>Paenibacillus</taxon>
    </lineage>
</organism>
<accession>A0A6C0G2I5</accession>
<dbReference type="Pfam" id="PF01636">
    <property type="entry name" value="APH"/>
    <property type="match status" value="1"/>
</dbReference>
<dbReference type="GO" id="GO:0016740">
    <property type="term" value="F:transferase activity"/>
    <property type="evidence" value="ECO:0007669"/>
    <property type="project" value="UniProtKB-KW"/>
</dbReference>
<dbReference type="EMBL" id="CP048209">
    <property type="protein sequence ID" value="QHT62622.1"/>
    <property type="molecule type" value="Genomic_DNA"/>
</dbReference>
<sequence>MKDRQRIGEGNTATVYEWEAGKVLKLFRKGYPVQAVEREFLNACAVNELSFAKPKAYEIIRCEEQTGIVYDKVEGESLLDWVLRTGDLQECASQMARLHQTILQHSVSRVPDYKSFLSEHLANAASLHAAERDRALELLARLKDGDTLCHGDFHPGNILLSGGQTTVIDFMNLCQGDRLYDVARSVFLVEYTPVPADSDRASLLRMKKTLAECYLNEMQVAREEIQDYLSVIIAARAGECPDELRTAPGLNAAGE</sequence>
<evidence type="ECO:0000259" key="1">
    <source>
        <dbReference type="Pfam" id="PF01636"/>
    </source>
</evidence>
<proteinExistence type="predicted"/>
<dbReference type="RefSeq" id="WP_162359054.1">
    <property type="nucleotide sequence ID" value="NZ_CP048209.1"/>
</dbReference>
<keyword evidence="2" id="KW-0808">Transferase</keyword>
<dbReference type="Gene3D" id="3.90.1200.10">
    <property type="match status" value="1"/>
</dbReference>
<dbReference type="AlphaFoldDB" id="A0A6C0G2I5"/>
<feature type="domain" description="Aminoglycoside phosphotransferase" evidence="1">
    <location>
        <begin position="5"/>
        <end position="187"/>
    </location>
</feature>
<dbReference type="Proteomes" id="UP000476064">
    <property type="component" value="Chromosome"/>
</dbReference>
<dbReference type="InterPro" id="IPR002575">
    <property type="entry name" value="Aminoglycoside_PTrfase"/>
</dbReference>
<gene>
    <name evidence="2" type="ORF">GXP70_23335</name>
</gene>
<dbReference type="SUPFAM" id="SSF56112">
    <property type="entry name" value="Protein kinase-like (PK-like)"/>
    <property type="match status" value="1"/>
</dbReference>
<evidence type="ECO:0000313" key="3">
    <source>
        <dbReference type="Proteomes" id="UP000476064"/>
    </source>
</evidence>
<keyword evidence="3" id="KW-1185">Reference proteome</keyword>
<protein>
    <submittedName>
        <fullName evidence="2">Phosphotransferase</fullName>
    </submittedName>
</protein>
<dbReference type="InterPro" id="IPR011009">
    <property type="entry name" value="Kinase-like_dom_sf"/>
</dbReference>
<name>A0A6C0G2I5_9BACL</name>
<reference evidence="2 3" key="1">
    <citation type="submission" date="2020-01" db="EMBL/GenBank/DDBJ databases">
        <title>Paenibacillus sp. nov., isolated from tomato rhizosphere.</title>
        <authorList>
            <person name="Weon H.-Y."/>
            <person name="Lee S.A."/>
        </authorList>
    </citation>
    <scope>NUCLEOTIDE SEQUENCE [LARGE SCALE GENOMIC DNA]</scope>
    <source>
        <strain evidence="2 3">12200R-189</strain>
    </source>
</reference>